<feature type="non-terminal residue" evidence="1">
    <location>
        <position position="286"/>
    </location>
</feature>
<protein>
    <recommendedName>
        <fullName evidence="3">C3H1-type domain-containing protein</fullName>
    </recommendedName>
</protein>
<name>A0ABN9RR60_9DINO</name>
<reference evidence="1" key="1">
    <citation type="submission" date="2023-10" db="EMBL/GenBank/DDBJ databases">
        <authorList>
            <person name="Chen Y."/>
            <person name="Shah S."/>
            <person name="Dougan E. K."/>
            <person name="Thang M."/>
            <person name="Chan C."/>
        </authorList>
    </citation>
    <scope>NUCLEOTIDE SEQUENCE [LARGE SCALE GENOMIC DNA]</scope>
</reference>
<evidence type="ECO:0000313" key="2">
    <source>
        <dbReference type="Proteomes" id="UP001189429"/>
    </source>
</evidence>
<keyword evidence="2" id="KW-1185">Reference proteome</keyword>
<dbReference type="EMBL" id="CAUYUJ010007439">
    <property type="protein sequence ID" value="CAK0820746.1"/>
    <property type="molecule type" value="Genomic_DNA"/>
</dbReference>
<dbReference type="Proteomes" id="UP001189429">
    <property type="component" value="Unassembled WGS sequence"/>
</dbReference>
<evidence type="ECO:0008006" key="3">
    <source>
        <dbReference type="Google" id="ProtNLM"/>
    </source>
</evidence>
<comment type="caution">
    <text evidence="1">The sequence shown here is derived from an EMBL/GenBank/DDBJ whole genome shotgun (WGS) entry which is preliminary data.</text>
</comment>
<sequence>MPLRCGPPPALRAGAERSGVALPTEGALRGTWGWGASKSGTSGVPARRSSGGCGALAQMTFHHLPALAQEQTRRAAPSCKRRQPLAACGGTLRAATRPWSCSCKPLLADRGADSLAAAAAVPAPAAVGQRPPGDATTGAAIVLASAPRAELGDSAGGPPPAPQAAPYCRCGDGCPWHALGRCRFAHLPASRPMSAGPSLLGARALPQGSRGWGLRQLFADWACQCQCETVIVHDPCLTAVRRSPDVHSAWFFWGDESFEAMMASAGLGSVTDVALLEELISVLDAA</sequence>
<accession>A0ABN9RR60</accession>
<gene>
    <name evidence="1" type="ORF">PCOR1329_LOCUS22304</name>
</gene>
<organism evidence="1 2">
    <name type="scientific">Prorocentrum cordatum</name>
    <dbReference type="NCBI Taxonomy" id="2364126"/>
    <lineage>
        <taxon>Eukaryota</taxon>
        <taxon>Sar</taxon>
        <taxon>Alveolata</taxon>
        <taxon>Dinophyceae</taxon>
        <taxon>Prorocentrales</taxon>
        <taxon>Prorocentraceae</taxon>
        <taxon>Prorocentrum</taxon>
    </lineage>
</organism>
<proteinExistence type="predicted"/>
<evidence type="ECO:0000313" key="1">
    <source>
        <dbReference type="EMBL" id="CAK0820746.1"/>
    </source>
</evidence>